<feature type="region of interest" description="Disordered" evidence="2">
    <location>
        <begin position="56"/>
        <end position="99"/>
    </location>
</feature>
<evidence type="ECO:0000259" key="3">
    <source>
        <dbReference type="PROSITE" id="PS51278"/>
    </source>
</evidence>
<dbReference type="PANTHER" id="PTHR43187">
    <property type="entry name" value="GLUTAMINE AMIDOTRANSFERASE DUG3-RELATED"/>
    <property type="match status" value="1"/>
</dbReference>
<sequence length="404" mass="45728">MCRFLVYKGNEPIQLAHLVTRPKHSITNQAFESKLRFPSSRPMNADGFGIGWYDPQPPMYNADAPQQPHVSSSPAPTKHDLPEGDDVPHKDSPMNDDQPIEALDKQADEDLKEQEELMRKTAKKQALENERPCLFKSLSPAWSNANLTRLAEKIRSPLVFAHVRASTMAGAPSEDNAHPWIFDKLMWMHNGEISQFPKIKRALQQSLPEELFLYPSGYTDSEWAFMVFLSKLKNPHARSFTHIELRSAMRETIAHINKLSKAAGITTPHLLNYVVTDGKTIVATRYISSRTSEASSLFFSSGTEFKEYKEGGVYRMTKADKRENVIMIASEPLTFERSEWLEVKSNTMIVITPKMNVLQVPIIDEFWVAPQDPEASHRTQDFAIQMGFGHGFASREASKEVAAH</sequence>
<dbReference type="GO" id="GO:0006751">
    <property type="term" value="P:glutathione catabolic process"/>
    <property type="evidence" value="ECO:0007669"/>
    <property type="project" value="TreeGrafter"/>
</dbReference>
<proteinExistence type="predicted"/>
<feature type="compositionally biased region" description="Basic and acidic residues" evidence="2">
    <location>
        <begin position="77"/>
        <end position="93"/>
    </location>
</feature>
<gene>
    <name evidence="4" type="ORF">MKK02DRAFT_36125</name>
</gene>
<evidence type="ECO:0000256" key="2">
    <source>
        <dbReference type="SAM" id="MobiDB-lite"/>
    </source>
</evidence>
<dbReference type="AlphaFoldDB" id="A0AA38HD05"/>
<organism evidence="4 5">
    <name type="scientific">Dioszegia hungarica</name>
    <dbReference type="NCBI Taxonomy" id="4972"/>
    <lineage>
        <taxon>Eukaryota</taxon>
        <taxon>Fungi</taxon>
        <taxon>Dikarya</taxon>
        <taxon>Basidiomycota</taxon>
        <taxon>Agaricomycotina</taxon>
        <taxon>Tremellomycetes</taxon>
        <taxon>Tremellales</taxon>
        <taxon>Bulleribasidiaceae</taxon>
        <taxon>Dioszegia</taxon>
    </lineage>
</organism>
<dbReference type="Pfam" id="PF13230">
    <property type="entry name" value="GATase_4"/>
    <property type="match status" value="1"/>
</dbReference>
<dbReference type="GO" id="GO:0061672">
    <property type="term" value="C:glutathione hydrolase complex"/>
    <property type="evidence" value="ECO:0007669"/>
    <property type="project" value="TreeGrafter"/>
</dbReference>
<dbReference type="GO" id="GO:0008242">
    <property type="term" value="F:omega peptidase activity"/>
    <property type="evidence" value="ECO:0007669"/>
    <property type="project" value="TreeGrafter"/>
</dbReference>
<accession>A0AA38HD05</accession>
<evidence type="ECO:0000313" key="5">
    <source>
        <dbReference type="Proteomes" id="UP001164286"/>
    </source>
</evidence>
<dbReference type="GO" id="GO:0005737">
    <property type="term" value="C:cytoplasm"/>
    <property type="evidence" value="ECO:0007669"/>
    <property type="project" value="TreeGrafter"/>
</dbReference>
<dbReference type="EMBL" id="JAKWFO010000003">
    <property type="protein sequence ID" value="KAI9638335.1"/>
    <property type="molecule type" value="Genomic_DNA"/>
</dbReference>
<keyword evidence="1" id="KW-0315">Glutamine amidotransferase</keyword>
<dbReference type="CDD" id="cd01908">
    <property type="entry name" value="YafJ"/>
    <property type="match status" value="1"/>
</dbReference>
<protein>
    <submittedName>
        <fullName evidence="4">Cytoplasm protein</fullName>
    </submittedName>
</protein>
<dbReference type="PANTHER" id="PTHR43187:SF1">
    <property type="entry name" value="GLUTAMINE AMIDOTRANSFERASE DUG3-RELATED"/>
    <property type="match status" value="1"/>
</dbReference>
<evidence type="ECO:0000313" key="4">
    <source>
        <dbReference type="EMBL" id="KAI9638335.1"/>
    </source>
</evidence>
<dbReference type="InterPro" id="IPR029055">
    <property type="entry name" value="Ntn_hydrolases_N"/>
</dbReference>
<dbReference type="InterPro" id="IPR026869">
    <property type="entry name" value="EgtC-like"/>
</dbReference>
<evidence type="ECO:0000256" key="1">
    <source>
        <dbReference type="ARBA" id="ARBA00022962"/>
    </source>
</evidence>
<dbReference type="Proteomes" id="UP001164286">
    <property type="component" value="Unassembled WGS sequence"/>
</dbReference>
<reference evidence="4" key="1">
    <citation type="journal article" date="2022" name="G3 (Bethesda)">
        <title>High quality genome of the basidiomycete yeast Dioszegia hungarica PDD-24b-2 isolated from cloud water.</title>
        <authorList>
            <person name="Jarrige D."/>
            <person name="Haridas S."/>
            <person name="Bleykasten-Grosshans C."/>
            <person name="Joly M."/>
            <person name="Nadalig T."/>
            <person name="Sancelme M."/>
            <person name="Vuilleumier S."/>
            <person name="Grigoriev I.V."/>
            <person name="Amato P."/>
            <person name="Bringel F."/>
        </authorList>
    </citation>
    <scope>NUCLEOTIDE SEQUENCE</scope>
    <source>
        <strain evidence="4">PDD-24b-2</strain>
    </source>
</reference>
<comment type="caution">
    <text evidence="4">The sequence shown here is derived from an EMBL/GenBank/DDBJ whole genome shotgun (WGS) entry which is preliminary data.</text>
</comment>
<dbReference type="InterPro" id="IPR017932">
    <property type="entry name" value="GATase_2_dom"/>
</dbReference>
<dbReference type="InterPro" id="IPR052373">
    <property type="entry name" value="Gamma-glu_amide_hydrolase"/>
</dbReference>
<dbReference type="GeneID" id="77728560"/>
<dbReference type="SUPFAM" id="SSF56235">
    <property type="entry name" value="N-terminal nucleophile aminohydrolases (Ntn hydrolases)"/>
    <property type="match status" value="1"/>
</dbReference>
<feature type="domain" description="Glutamine amidotransferase type-2" evidence="3">
    <location>
        <begin position="2"/>
        <end position="319"/>
    </location>
</feature>
<dbReference type="Gene3D" id="3.60.20.10">
    <property type="entry name" value="Glutamine Phosphoribosylpyrophosphate, subunit 1, domain 1"/>
    <property type="match status" value="1"/>
</dbReference>
<dbReference type="RefSeq" id="XP_052948112.1">
    <property type="nucleotide sequence ID" value="XM_053089355.1"/>
</dbReference>
<keyword evidence="5" id="KW-1185">Reference proteome</keyword>
<dbReference type="PROSITE" id="PS51278">
    <property type="entry name" value="GATASE_TYPE_2"/>
    <property type="match status" value="1"/>
</dbReference>
<name>A0AA38HD05_9TREE</name>